<name>A0A2H3BMQ4_9AGAR</name>
<proteinExistence type="predicted"/>
<dbReference type="EMBL" id="KZ293427">
    <property type="protein sequence ID" value="PBK70194.1"/>
    <property type="molecule type" value="Genomic_DNA"/>
</dbReference>
<protein>
    <submittedName>
        <fullName evidence="1">Uncharacterized protein</fullName>
    </submittedName>
</protein>
<evidence type="ECO:0000313" key="2">
    <source>
        <dbReference type="Proteomes" id="UP000218334"/>
    </source>
</evidence>
<keyword evidence="2" id="KW-1185">Reference proteome</keyword>
<dbReference type="Proteomes" id="UP000218334">
    <property type="component" value="Unassembled WGS sequence"/>
</dbReference>
<organism evidence="1 2">
    <name type="scientific">Armillaria solidipes</name>
    <dbReference type="NCBI Taxonomy" id="1076256"/>
    <lineage>
        <taxon>Eukaryota</taxon>
        <taxon>Fungi</taxon>
        <taxon>Dikarya</taxon>
        <taxon>Basidiomycota</taxon>
        <taxon>Agaricomycotina</taxon>
        <taxon>Agaricomycetes</taxon>
        <taxon>Agaricomycetidae</taxon>
        <taxon>Agaricales</taxon>
        <taxon>Marasmiineae</taxon>
        <taxon>Physalacriaceae</taxon>
        <taxon>Armillaria</taxon>
    </lineage>
</organism>
<gene>
    <name evidence="1" type="ORF">ARMSODRAFT_129798</name>
</gene>
<evidence type="ECO:0000313" key="1">
    <source>
        <dbReference type="EMBL" id="PBK70194.1"/>
    </source>
</evidence>
<accession>A0A2H3BMQ4</accession>
<dbReference type="AlphaFoldDB" id="A0A2H3BMQ4"/>
<reference evidence="2" key="1">
    <citation type="journal article" date="2017" name="Nat. Ecol. Evol.">
        <title>Genome expansion and lineage-specific genetic innovations in the forest pathogenic fungi Armillaria.</title>
        <authorList>
            <person name="Sipos G."/>
            <person name="Prasanna A.N."/>
            <person name="Walter M.C."/>
            <person name="O'Connor E."/>
            <person name="Balint B."/>
            <person name="Krizsan K."/>
            <person name="Kiss B."/>
            <person name="Hess J."/>
            <person name="Varga T."/>
            <person name="Slot J."/>
            <person name="Riley R."/>
            <person name="Boka B."/>
            <person name="Rigling D."/>
            <person name="Barry K."/>
            <person name="Lee J."/>
            <person name="Mihaltcheva S."/>
            <person name="LaButti K."/>
            <person name="Lipzen A."/>
            <person name="Waldron R."/>
            <person name="Moloney N.M."/>
            <person name="Sperisen C."/>
            <person name="Kredics L."/>
            <person name="Vagvoelgyi C."/>
            <person name="Patrignani A."/>
            <person name="Fitzpatrick D."/>
            <person name="Nagy I."/>
            <person name="Doyle S."/>
            <person name="Anderson J.B."/>
            <person name="Grigoriev I.V."/>
            <person name="Gueldener U."/>
            <person name="Muensterkoetter M."/>
            <person name="Nagy L.G."/>
        </authorList>
    </citation>
    <scope>NUCLEOTIDE SEQUENCE [LARGE SCALE GENOMIC DNA]</scope>
    <source>
        <strain evidence="2">28-4</strain>
    </source>
</reference>
<sequence length="88" mass="10108">MPSRIWARRCITLLQVRCRDSVVDIRDPGGWVQMGFVYGKSLVQEITVAHSRYIRGSCHFFFWCGTRIQAPFKSIRMTSIPMGQDPAS</sequence>